<gene>
    <name evidence="2" type="ORF">NP511_15830</name>
</gene>
<dbReference type="GO" id="GO:0016787">
    <property type="term" value="F:hydrolase activity"/>
    <property type="evidence" value="ECO:0007669"/>
    <property type="project" value="UniProtKB-KW"/>
</dbReference>
<name>A0AAF0P7M3_9EURY</name>
<feature type="transmembrane region" description="Helical" evidence="1">
    <location>
        <begin position="121"/>
        <end position="142"/>
    </location>
</feature>
<evidence type="ECO:0000256" key="1">
    <source>
        <dbReference type="SAM" id="Phobius"/>
    </source>
</evidence>
<evidence type="ECO:0000313" key="2">
    <source>
        <dbReference type="EMBL" id="WMT06848.1"/>
    </source>
</evidence>
<dbReference type="GeneID" id="39863103"/>
<keyword evidence="1" id="KW-0472">Membrane</keyword>
<dbReference type="Proteomes" id="UP001224926">
    <property type="component" value="Chromosome"/>
</dbReference>
<keyword evidence="3" id="KW-1185">Reference proteome</keyword>
<proteinExistence type="predicted"/>
<accession>A0AAF0P7M3</accession>
<dbReference type="AlphaFoldDB" id="A0AAF0P7M3"/>
<dbReference type="GeneID" id="84215441"/>
<dbReference type="Pfam" id="PF04307">
    <property type="entry name" value="YdjM"/>
    <property type="match status" value="1"/>
</dbReference>
<dbReference type="RefSeq" id="WP_049966245.1">
    <property type="nucleotide sequence ID" value="NZ_CP101873.1"/>
</dbReference>
<feature type="transmembrane region" description="Helical" evidence="1">
    <location>
        <begin position="59"/>
        <end position="80"/>
    </location>
</feature>
<keyword evidence="1" id="KW-0812">Transmembrane</keyword>
<organism evidence="2 3">
    <name type="scientific">Natrinema thermotolerans</name>
    <dbReference type="NCBI Taxonomy" id="121872"/>
    <lineage>
        <taxon>Archaea</taxon>
        <taxon>Methanobacteriati</taxon>
        <taxon>Methanobacteriota</taxon>
        <taxon>Stenosarchaea group</taxon>
        <taxon>Halobacteria</taxon>
        <taxon>Halobacteriales</taxon>
        <taxon>Natrialbaceae</taxon>
        <taxon>Natrinema</taxon>
    </lineage>
</organism>
<dbReference type="EMBL" id="CP101873">
    <property type="protein sequence ID" value="WMT06848.1"/>
    <property type="molecule type" value="Genomic_DNA"/>
</dbReference>
<keyword evidence="1" id="KW-1133">Transmembrane helix</keyword>
<keyword evidence="2" id="KW-0378">Hydrolase</keyword>
<evidence type="ECO:0000313" key="3">
    <source>
        <dbReference type="Proteomes" id="UP001224926"/>
    </source>
</evidence>
<protein>
    <submittedName>
        <fullName evidence="2">Metal-dependent hydrolase</fullName>
    </submittedName>
</protein>
<sequence>MVATGVHILCSLALVALVARSRRGAPYLVAALAAAAPDADTFLFRPLVELGAVHGALWSHRALTHSLLGGLVLIGVLSAVGPWRAAVLGVSSHLALDLVSGGVRLLAPIDDTVYGTSVDWLLLNAAVSAVAVTVVLGGLLAMKYDVRRPEPLRFPATPLEWLR</sequence>
<reference evidence="2 3" key="1">
    <citation type="submission" date="2022-07" db="EMBL/GenBank/DDBJ databases">
        <title>Two temperate virus in Haloterrigena jeotgali A29.</title>
        <authorList>
            <person name="Deng X."/>
        </authorList>
    </citation>
    <scope>NUCLEOTIDE SEQUENCE [LARGE SCALE GENOMIC DNA]</scope>
    <source>
        <strain evidence="2 3">A29</strain>
    </source>
</reference>
<dbReference type="InterPro" id="IPR007404">
    <property type="entry name" value="YdjM-like"/>
</dbReference>